<dbReference type="Proteomes" id="UP001634007">
    <property type="component" value="Unassembled WGS sequence"/>
</dbReference>
<name>A0ABD3KT38_EUCGL</name>
<reference evidence="2 3" key="1">
    <citation type="submission" date="2024-11" db="EMBL/GenBank/DDBJ databases">
        <title>Chromosome-level genome assembly of Eucalyptus globulus Labill. provides insights into its genome evolution.</title>
        <authorList>
            <person name="Li X."/>
        </authorList>
    </citation>
    <scope>NUCLEOTIDE SEQUENCE [LARGE SCALE GENOMIC DNA]</scope>
    <source>
        <strain evidence="2">CL2024</strain>
        <tissue evidence="2">Fresh tender leaves</tissue>
    </source>
</reference>
<feature type="domain" description="DUF7890" evidence="1">
    <location>
        <begin position="53"/>
        <end position="97"/>
    </location>
</feature>
<evidence type="ECO:0000313" key="3">
    <source>
        <dbReference type="Proteomes" id="UP001634007"/>
    </source>
</evidence>
<proteinExistence type="predicted"/>
<organism evidence="2 3">
    <name type="scientific">Eucalyptus globulus</name>
    <name type="common">Tasmanian blue gum</name>
    <dbReference type="NCBI Taxonomy" id="34317"/>
    <lineage>
        <taxon>Eukaryota</taxon>
        <taxon>Viridiplantae</taxon>
        <taxon>Streptophyta</taxon>
        <taxon>Embryophyta</taxon>
        <taxon>Tracheophyta</taxon>
        <taxon>Spermatophyta</taxon>
        <taxon>Magnoliopsida</taxon>
        <taxon>eudicotyledons</taxon>
        <taxon>Gunneridae</taxon>
        <taxon>Pentapetalae</taxon>
        <taxon>rosids</taxon>
        <taxon>malvids</taxon>
        <taxon>Myrtales</taxon>
        <taxon>Myrtaceae</taxon>
        <taxon>Myrtoideae</taxon>
        <taxon>Eucalypteae</taxon>
        <taxon>Eucalyptus</taxon>
    </lineage>
</organism>
<comment type="caution">
    <text evidence="2">The sequence shown here is derived from an EMBL/GenBank/DDBJ whole genome shotgun (WGS) entry which is preliminary data.</text>
</comment>
<evidence type="ECO:0000313" key="2">
    <source>
        <dbReference type="EMBL" id="KAL3742925.1"/>
    </source>
</evidence>
<gene>
    <name evidence="2" type="ORF">ACJRO7_018260</name>
</gene>
<protein>
    <recommendedName>
        <fullName evidence="1">DUF7890 domain-containing protein</fullName>
    </recommendedName>
</protein>
<evidence type="ECO:0000259" key="1">
    <source>
        <dbReference type="Pfam" id="PF25418"/>
    </source>
</evidence>
<keyword evidence="3" id="KW-1185">Reference proteome</keyword>
<dbReference type="EMBL" id="JBJKBG010000004">
    <property type="protein sequence ID" value="KAL3742925.1"/>
    <property type="molecule type" value="Genomic_DNA"/>
</dbReference>
<dbReference type="InterPro" id="IPR057212">
    <property type="entry name" value="DUF7890"/>
</dbReference>
<sequence length="121" mass="14192">MDLRQIIRLPRFSCFDESWSLQSDHEVAEAKEPLIYRDRRGGKRANNQEKRVMMRVKVKMTKQEARQLLSKCNDGGILEFKDVARELARIPVSRVSVKPMPAREVDYTALKSIPEDDMKEW</sequence>
<accession>A0ABD3KT38</accession>
<dbReference type="AlphaFoldDB" id="A0ABD3KT38"/>
<dbReference type="Pfam" id="PF25418">
    <property type="entry name" value="DUF7890"/>
    <property type="match status" value="1"/>
</dbReference>
<dbReference type="PANTHER" id="PTHR36782">
    <property type="entry name" value="BNAC03G62080D PROTEIN"/>
    <property type="match status" value="1"/>
</dbReference>
<dbReference type="PANTHER" id="PTHR36782:SF1">
    <property type="entry name" value="CALCIUM UNIPORTER PROTEIN"/>
    <property type="match status" value="1"/>
</dbReference>